<reference evidence="1 2" key="1">
    <citation type="submission" date="2013-11" db="EMBL/GenBank/DDBJ databases">
        <title>Opisthorchis viverrini - life in the bile duct.</title>
        <authorList>
            <person name="Young N.D."/>
            <person name="Nagarajan N."/>
            <person name="Lin S.J."/>
            <person name="Korhonen P.K."/>
            <person name="Jex A.R."/>
            <person name="Hall R.S."/>
            <person name="Safavi-Hemami H."/>
            <person name="Kaewkong W."/>
            <person name="Bertrand D."/>
            <person name="Gao S."/>
            <person name="Seet Q."/>
            <person name="Wongkham S."/>
            <person name="Teh B.T."/>
            <person name="Wongkham C."/>
            <person name="Intapan P.M."/>
            <person name="Maleewong W."/>
            <person name="Yang X."/>
            <person name="Hu M."/>
            <person name="Wang Z."/>
            <person name="Hofmann A."/>
            <person name="Sternberg P.W."/>
            <person name="Tan P."/>
            <person name="Wang J."/>
            <person name="Gasser R.B."/>
        </authorList>
    </citation>
    <scope>NUCLEOTIDE SEQUENCE [LARGE SCALE GENOMIC DNA]</scope>
</reference>
<organism evidence="1 2">
    <name type="scientific">Opisthorchis viverrini</name>
    <name type="common">Southeast Asian liver fluke</name>
    <dbReference type="NCBI Taxonomy" id="6198"/>
    <lineage>
        <taxon>Eukaryota</taxon>
        <taxon>Metazoa</taxon>
        <taxon>Spiralia</taxon>
        <taxon>Lophotrochozoa</taxon>
        <taxon>Platyhelminthes</taxon>
        <taxon>Trematoda</taxon>
        <taxon>Digenea</taxon>
        <taxon>Opisthorchiida</taxon>
        <taxon>Opisthorchiata</taxon>
        <taxon>Opisthorchiidae</taxon>
        <taxon>Opisthorchis</taxon>
    </lineage>
</organism>
<accession>A0A074ZRK2</accession>
<proteinExistence type="predicted"/>
<name>A0A074ZRK2_OPIVI</name>
<dbReference type="KEGG" id="ovi:T265_03426"/>
<dbReference type="Proteomes" id="UP000054324">
    <property type="component" value="Unassembled WGS sequence"/>
</dbReference>
<dbReference type="AlphaFoldDB" id="A0A074ZRK2"/>
<dbReference type="GeneID" id="20317613"/>
<evidence type="ECO:0000313" key="2">
    <source>
        <dbReference type="Proteomes" id="UP000054324"/>
    </source>
</evidence>
<sequence>MIFEISQYIFLRETTHKVAENSSTAHDQFRPSWGSSGRRSPGVSANFMFYLNPSVGSNDMFPLGTTRGYTASVTDLNELIIDCEVKYSTLIRLEPSYIPRGSRVLWMRNLPKIAGFQRTRNYSNKASRLDMGSQLLWTSEESFPDKLRH</sequence>
<keyword evidence="2" id="KW-1185">Reference proteome</keyword>
<dbReference type="CTD" id="20317613"/>
<dbReference type="EMBL" id="KL596667">
    <property type="protein sequence ID" value="KER30053.1"/>
    <property type="molecule type" value="Genomic_DNA"/>
</dbReference>
<protein>
    <submittedName>
        <fullName evidence="1">Uncharacterized protein</fullName>
    </submittedName>
</protein>
<gene>
    <name evidence="1" type="ORF">T265_03426</name>
</gene>
<evidence type="ECO:0000313" key="1">
    <source>
        <dbReference type="EMBL" id="KER30053.1"/>
    </source>
</evidence>
<dbReference type="RefSeq" id="XP_009166174.1">
    <property type="nucleotide sequence ID" value="XM_009167910.1"/>
</dbReference>